<name>A0A0F9KCZ1_9ZZZZ</name>
<dbReference type="EMBL" id="LAZR01015429">
    <property type="protein sequence ID" value="KKM13210.1"/>
    <property type="molecule type" value="Genomic_DNA"/>
</dbReference>
<proteinExistence type="predicted"/>
<comment type="caution">
    <text evidence="1">The sequence shown here is derived from an EMBL/GenBank/DDBJ whole genome shotgun (WGS) entry which is preliminary data.</text>
</comment>
<evidence type="ECO:0000313" key="1">
    <source>
        <dbReference type="EMBL" id="KKM13210.1"/>
    </source>
</evidence>
<sequence>MRINPLEIEQAQPGSEPLVTEKFFVQKKSMLKSPGRVRVYWHDADVDGNWAGFDSIERVRKVQERLIKNHHYGRRVQLRVIKRTCTVETEVTQ</sequence>
<dbReference type="AlphaFoldDB" id="A0A0F9KCZ1"/>
<reference evidence="1" key="1">
    <citation type="journal article" date="2015" name="Nature">
        <title>Complex archaea that bridge the gap between prokaryotes and eukaryotes.</title>
        <authorList>
            <person name="Spang A."/>
            <person name="Saw J.H."/>
            <person name="Jorgensen S.L."/>
            <person name="Zaremba-Niedzwiedzka K."/>
            <person name="Martijn J."/>
            <person name="Lind A.E."/>
            <person name="van Eijk R."/>
            <person name="Schleper C."/>
            <person name="Guy L."/>
            <person name="Ettema T.J."/>
        </authorList>
    </citation>
    <scope>NUCLEOTIDE SEQUENCE</scope>
</reference>
<accession>A0A0F9KCZ1</accession>
<organism evidence="1">
    <name type="scientific">marine sediment metagenome</name>
    <dbReference type="NCBI Taxonomy" id="412755"/>
    <lineage>
        <taxon>unclassified sequences</taxon>
        <taxon>metagenomes</taxon>
        <taxon>ecological metagenomes</taxon>
    </lineage>
</organism>
<protein>
    <submittedName>
        <fullName evidence="1">Uncharacterized protein</fullName>
    </submittedName>
</protein>
<gene>
    <name evidence="1" type="ORF">LCGC14_1718540</name>
</gene>